<keyword evidence="4" id="KW-1185">Reference proteome</keyword>
<evidence type="ECO:0000256" key="1">
    <source>
        <dbReference type="SAM" id="MobiDB-lite"/>
    </source>
</evidence>
<comment type="caution">
    <text evidence="3">The sequence shown here is derived from an EMBL/GenBank/DDBJ whole genome shotgun (WGS) entry which is preliminary data.</text>
</comment>
<evidence type="ECO:0000313" key="3">
    <source>
        <dbReference type="EMBL" id="GLY68625.1"/>
    </source>
</evidence>
<keyword evidence="2" id="KW-0732">Signal</keyword>
<evidence type="ECO:0008006" key="5">
    <source>
        <dbReference type="Google" id="ProtNLM"/>
    </source>
</evidence>
<dbReference type="AlphaFoldDB" id="A0A9W6R5B5"/>
<feature type="signal peptide" evidence="2">
    <location>
        <begin position="1"/>
        <end position="25"/>
    </location>
</feature>
<evidence type="ECO:0000256" key="2">
    <source>
        <dbReference type="SAM" id="SignalP"/>
    </source>
</evidence>
<accession>A0A9W6R5B5</accession>
<name>A0A9W6R5B5_9PSEU</name>
<dbReference type="NCBIfam" id="NF040603">
    <property type="entry name" value="choice_anch_P"/>
    <property type="match status" value="1"/>
</dbReference>
<gene>
    <name evidence="3" type="ORF">Atai01_52440</name>
</gene>
<dbReference type="EMBL" id="BSTI01000012">
    <property type="protein sequence ID" value="GLY68625.1"/>
    <property type="molecule type" value="Genomic_DNA"/>
</dbReference>
<dbReference type="Proteomes" id="UP001165136">
    <property type="component" value="Unassembled WGS sequence"/>
</dbReference>
<sequence length="221" mass="21792">MLAGRVGVLSAVLVTGALLAPVAGATEGKVAGTDSAFAISGSGLLRNDRTPSVDDSDGFAEASLAQLKLPLLADLGALNARAGAGQSRASVAALKVGLGLGKPVLTASAVEADCDRGKVSSSLAKAKLGDIPLDVQAPPNTTVKVPGLLSVTLNKQVRHHDGTVTVTAVSINVDNLQTLDLASATCVPAESDGGTTVSDPTPPNGAAPTPTPVPAHLDVTG</sequence>
<feature type="chain" id="PRO_5040777654" description="Cholesterol esterase" evidence="2">
    <location>
        <begin position="26"/>
        <end position="221"/>
    </location>
</feature>
<organism evidence="3 4">
    <name type="scientific">Amycolatopsis taiwanensis</name>
    <dbReference type="NCBI Taxonomy" id="342230"/>
    <lineage>
        <taxon>Bacteria</taxon>
        <taxon>Bacillati</taxon>
        <taxon>Actinomycetota</taxon>
        <taxon>Actinomycetes</taxon>
        <taxon>Pseudonocardiales</taxon>
        <taxon>Pseudonocardiaceae</taxon>
        <taxon>Amycolatopsis</taxon>
    </lineage>
</organism>
<reference evidence="3" key="1">
    <citation type="submission" date="2023-03" db="EMBL/GenBank/DDBJ databases">
        <title>Amycolatopsis taiwanensis NBRC 103393.</title>
        <authorList>
            <person name="Ichikawa N."/>
            <person name="Sato H."/>
            <person name="Tonouchi N."/>
        </authorList>
    </citation>
    <scope>NUCLEOTIDE SEQUENCE</scope>
    <source>
        <strain evidence="3">NBRC 103393</strain>
    </source>
</reference>
<evidence type="ECO:0000313" key="4">
    <source>
        <dbReference type="Proteomes" id="UP001165136"/>
    </source>
</evidence>
<feature type="region of interest" description="Disordered" evidence="1">
    <location>
        <begin position="187"/>
        <end position="221"/>
    </location>
</feature>
<feature type="compositionally biased region" description="Pro residues" evidence="1">
    <location>
        <begin position="200"/>
        <end position="213"/>
    </location>
</feature>
<proteinExistence type="predicted"/>
<protein>
    <recommendedName>
        <fullName evidence="5">Cholesterol esterase</fullName>
    </recommendedName>
</protein>